<protein>
    <submittedName>
        <fullName evidence="2">Uncharacterized protein</fullName>
    </submittedName>
</protein>
<feature type="chain" id="PRO_5042020671" evidence="1">
    <location>
        <begin position="23"/>
        <end position="186"/>
    </location>
</feature>
<gene>
    <name evidence="2" type="ORF">DFH08DRAFT_1082821</name>
</gene>
<dbReference type="EMBL" id="JARIHO010000029">
    <property type="protein sequence ID" value="KAJ7337678.1"/>
    <property type="molecule type" value="Genomic_DNA"/>
</dbReference>
<keyword evidence="1" id="KW-0732">Signal</keyword>
<keyword evidence="3" id="KW-1185">Reference proteome</keyword>
<dbReference type="AlphaFoldDB" id="A0AAD6ZTD5"/>
<evidence type="ECO:0000313" key="3">
    <source>
        <dbReference type="Proteomes" id="UP001218218"/>
    </source>
</evidence>
<evidence type="ECO:0000313" key="2">
    <source>
        <dbReference type="EMBL" id="KAJ7337678.1"/>
    </source>
</evidence>
<accession>A0AAD6ZTD5</accession>
<sequence>MPTQRAVASLFGLTLSLMHVSAQSVTLYAVSQDVASEANQVSIAASNSVSVAGTDSHGGTTYVDVEVVTSEVLINPYTTITVLSVPTTATFTWVEDASGKQESFLRSVGTEVKTCGFGTDGHGTCVETLAAPQTTATFTFSGNVVPLFTLVAATPSPSKQNAALRTAYMGWNVLSVAVVMALLRAS</sequence>
<organism evidence="2 3">
    <name type="scientific">Mycena albidolilacea</name>
    <dbReference type="NCBI Taxonomy" id="1033008"/>
    <lineage>
        <taxon>Eukaryota</taxon>
        <taxon>Fungi</taxon>
        <taxon>Dikarya</taxon>
        <taxon>Basidiomycota</taxon>
        <taxon>Agaricomycotina</taxon>
        <taxon>Agaricomycetes</taxon>
        <taxon>Agaricomycetidae</taxon>
        <taxon>Agaricales</taxon>
        <taxon>Marasmiineae</taxon>
        <taxon>Mycenaceae</taxon>
        <taxon>Mycena</taxon>
    </lineage>
</organism>
<name>A0AAD6ZTD5_9AGAR</name>
<comment type="caution">
    <text evidence="2">The sequence shown here is derived from an EMBL/GenBank/DDBJ whole genome shotgun (WGS) entry which is preliminary data.</text>
</comment>
<reference evidence="2" key="1">
    <citation type="submission" date="2023-03" db="EMBL/GenBank/DDBJ databases">
        <title>Massive genome expansion in bonnet fungi (Mycena s.s.) driven by repeated elements and novel gene families across ecological guilds.</title>
        <authorList>
            <consortium name="Lawrence Berkeley National Laboratory"/>
            <person name="Harder C.B."/>
            <person name="Miyauchi S."/>
            <person name="Viragh M."/>
            <person name="Kuo A."/>
            <person name="Thoen E."/>
            <person name="Andreopoulos B."/>
            <person name="Lu D."/>
            <person name="Skrede I."/>
            <person name="Drula E."/>
            <person name="Henrissat B."/>
            <person name="Morin E."/>
            <person name="Kohler A."/>
            <person name="Barry K."/>
            <person name="LaButti K."/>
            <person name="Morin E."/>
            <person name="Salamov A."/>
            <person name="Lipzen A."/>
            <person name="Mereny Z."/>
            <person name="Hegedus B."/>
            <person name="Baldrian P."/>
            <person name="Stursova M."/>
            <person name="Weitz H."/>
            <person name="Taylor A."/>
            <person name="Grigoriev I.V."/>
            <person name="Nagy L.G."/>
            <person name="Martin F."/>
            <person name="Kauserud H."/>
        </authorList>
    </citation>
    <scope>NUCLEOTIDE SEQUENCE</scope>
    <source>
        <strain evidence="2">CBHHK002</strain>
    </source>
</reference>
<feature type="signal peptide" evidence="1">
    <location>
        <begin position="1"/>
        <end position="22"/>
    </location>
</feature>
<evidence type="ECO:0000256" key="1">
    <source>
        <dbReference type="SAM" id="SignalP"/>
    </source>
</evidence>
<dbReference type="Proteomes" id="UP001218218">
    <property type="component" value="Unassembled WGS sequence"/>
</dbReference>
<proteinExistence type="predicted"/>